<evidence type="ECO:0000256" key="7">
    <source>
        <dbReference type="ARBA" id="ARBA00022679"/>
    </source>
</evidence>
<evidence type="ECO:0000256" key="2">
    <source>
        <dbReference type="ARBA" id="ARBA00007110"/>
    </source>
</evidence>
<evidence type="ECO:0000256" key="9">
    <source>
        <dbReference type="ARBA" id="ARBA00047340"/>
    </source>
</evidence>
<comment type="similarity">
    <text evidence="2">Belongs to the CobT family.</text>
</comment>
<dbReference type="SUPFAM" id="SSF52733">
    <property type="entry name" value="Nicotinate mononucleotide:5,6-dimethylbenzimidazole phosphoribosyltransferase (CobT)"/>
    <property type="match status" value="1"/>
</dbReference>
<dbReference type="Gene3D" id="3.40.50.10210">
    <property type="match status" value="1"/>
</dbReference>
<reference evidence="10 11" key="1">
    <citation type="submission" date="2016-09" db="EMBL/GenBank/DDBJ databases">
        <title>Extensive genetic diversity and differential bi-allelic expression allows diatom success in the polar Southern Ocean.</title>
        <authorList>
            <consortium name="DOE Joint Genome Institute"/>
            <person name="Mock T."/>
            <person name="Otillar R.P."/>
            <person name="Strauss J."/>
            <person name="Dupont C."/>
            <person name="Frickenhaus S."/>
            <person name="Maumus F."/>
            <person name="Mcmullan M."/>
            <person name="Sanges R."/>
            <person name="Schmutz J."/>
            <person name="Toseland A."/>
            <person name="Valas R."/>
            <person name="Veluchamy A."/>
            <person name="Ward B.J."/>
            <person name="Allen A."/>
            <person name="Barry K."/>
            <person name="Falciatore A."/>
            <person name="Ferrante M."/>
            <person name="Fortunato A.E."/>
            <person name="Gloeckner G."/>
            <person name="Gruber A."/>
            <person name="Hipkin R."/>
            <person name="Janech M."/>
            <person name="Kroth P."/>
            <person name="Leese F."/>
            <person name="Lindquist E."/>
            <person name="Lyon B.R."/>
            <person name="Martin J."/>
            <person name="Mayer C."/>
            <person name="Parker M."/>
            <person name="Quesneville H."/>
            <person name="Raymond J."/>
            <person name="Uhlig C."/>
            <person name="Valentin K.U."/>
            <person name="Worden A.Z."/>
            <person name="Armbrust E.V."/>
            <person name="Bowler C."/>
            <person name="Green B."/>
            <person name="Moulton V."/>
            <person name="Van Oosterhout C."/>
            <person name="Grigoriev I."/>
        </authorList>
    </citation>
    <scope>NUCLEOTIDE SEQUENCE [LARGE SCALE GENOMIC DNA]</scope>
    <source>
        <strain evidence="10 11">CCMP1102</strain>
    </source>
</reference>
<dbReference type="Gene3D" id="1.10.1610.10">
    <property type="match status" value="1"/>
</dbReference>
<dbReference type="InterPro" id="IPR036087">
    <property type="entry name" value="Nict_dMeBzImd_PRibTrfase_sf"/>
</dbReference>
<organism evidence="10 11">
    <name type="scientific">Fragilariopsis cylindrus CCMP1102</name>
    <dbReference type="NCBI Taxonomy" id="635003"/>
    <lineage>
        <taxon>Eukaryota</taxon>
        <taxon>Sar</taxon>
        <taxon>Stramenopiles</taxon>
        <taxon>Ochrophyta</taxon>
        <taxon>Bacillariophyta</taxon>
        <taxon>Bacillariophyceae</taxon>
        <taxon>Bacillariophycidae</taxon>
        <taxon>Bacillariales</taxon>
        <taxon>Bacillariaceae</taxon>
        <taxon>Fragilariopsis</taxon>
    </lineage>
</organism>
<sequence>MDKYNSVQSYIDCLAKPVGSLGTLEEWAARICALQNSMQPKADPVNAIIFAGDHGVAMPTSDGGEGCSAYPQSVTRAIIQGLQQKVAGASVLAQEIGIDLSVVDVGVIGDIYDGPVVESASDKLSNGTRNFCNEPAMTIEEVDRCLKIGKDTITKAVLKDSCKVVALGEIGIGNTTTASALIAALTGEPVENLCGGGAFASRMVDNDVIKKKIGIVERALKKQIGSLKESFSILSKVGGAEIAALVGAMIEASDRNIAVLVDGFIVTTAALVAVRMKPSVCNVLFFTTKSAEKGQQVAIQEIQAIAREHNLPVPASPALSMGLRMGECTGALLAVPILQSSTAMIANMATIQDILS</sequence>
<keyword evidence="7 10" id="KW-0808">Transferase</keyword>
<dbReference type="PANTHER" id="PTHR43463">
    <property type="entry name" value="NICOTINATE-NUCLEOTIDE--DIMETHYLBENZIMIDAZOLE PHOSPHORIBOSYLTRANSFERASE"/>
    <property type="match status" value="1"/>
</dbReference>
<dbReference type="EC" id="2.4.2.21" evidence="3"/>
<comment type="pathway">
    <text evidence="1">Nucleoside biosynthesis; alpha-ribazole biosynthesis; alpha-ribazole from 5,6-dimethylbenzimidazole: step 1/2.</text>
</comment>
<evidence type="ECO:0000256" key="4">
    <source>
        <dbReference type="ARBA" id="ARBA00015486"/>
    </source>
</evidence>
<dbReference type="Proteomes" id="UP000095751">
    <property type="component" value="Unassembled WGS sequence"/>
</dbReference>
<comment type="catalytic activity">
    <reaction evidence="9">
        <text>5,6-dimethylbenzimidazole + nicotinate beta-D-ribonucleotide = alpha-ribazole 5'-phosphate + nicotinate + H(+)</text>
        <dbReference type="Rhea" id="RHEA:11196"/>
        <dbReference type="ChEBI" id="CHEBI:15378"/>
        <dbReference type="ChEBI" id="CHEBI:15890"/>
        <dbReference type="ChEBI" id="CHEBI:32544"/>
        <dbReference type="ChEBI" id="CHEBI:57502"/>
        <dbReference type="ChEBI" id="CHEBI:57918"/>
        <dbReference type="EC" id="2.4.2.21"/>
    </reaction>
</comment>
<dbReference type="AlphaFoldDB" id="A0A1E7FRP2"/>
<dbReference type="GO" id="GO:0008939">
    <property type="term" value="F:nicotinate-nucleotide-dimethylbenzimidazole phosphoribosyltransferase activity"/>
    <property type="evidence" value="ECO:0007669"/>
    <property type="project" value="UniProtKB-EC"/>
</dbReference>
<name>A0A1E7FRP2_9STRA</name>
<dbReference type="EMBL" id="KV784354">
    <property type="protein sequence ID" value="OEU20787.1"/>
    <property type="molecule type" value="Genomic_DNA"/>
</dbReference>
<dbReference type="KEGG" id="fcy:FRACYDRAFT_180280"/>
<dbReference type="UniPathway" id="UPA00061">
    <property type="reaction ID" value="UER00516"/>
</dbReference>
<evidence type="ECO:0000256" key="1">
    <source>
        <dbReference type="ARBA" id="ARBA00005049"/>
    </source>
</evidence>
<evidence type="ECO:0000313" key="11">
    <source>
        <dbReference type="Proteomes" id="UP000095751"/>
    </source>
</evidence>
<evidence type="ECO:0000256" key="3">
    <source>
        <dbReference type="ARBA" id="ARBA00011991"/>
    </source>
</evidence>
<proteinExistence type="inferred from homology"/>
<dbReference type="InParanoid" id="A0A1E7FRP2"/>
<keyword evidence="11" id="KW-1185">Reference proteome</keyword>
<protein>
    <recommendedName>
        <fullName evidence="4">Nicotinate-nucleotide--dimethylbenzimidazole phosphoribosyltransferase</fullName>
        <ecNumber evidence="3">2.4.2.21</ecNumber>
    </recommendedName>
    <alternativeName>
        <fullName evidence="8">N(1)-alpha-phosphoribosyltransferase</fullName>
    </alternativeName>
</protein>
<dbReference type="OrthoDB" id="2157177at2759"/>
<dbReference type="CDD" id="cd02439">
    <property type="entry name" value="DMB-PRT_CobT"/>
    <property type="match status" value="1"/>
</dbReference>
<evidence type="ECO:0000313" key="10">
    <source>
        <dbReference type="EMBL" id="OEU20787.1"/>
    </source>
</evidence>
<evidence type="ECO:0000256" key="6">
    <source>
        <dbReference type="ARBA" id="ARBA00022676"/>
    </source>
</evidence>
<keyword evidence="5" id="KW-0169">Cobalamin biosynthesis</keyword>
<gene>
    <name evidence="10" type="ORF">FRACYDRAFT_180280</name>
</gene>
<accession>A0A1E7FRP2</accession>
<dbReference type="Pfam" id="PF02277">
    <property type="entry name" value="DBI_PRT"/>
    <property type="match status" value="1"/>
</dbReference>
<keyword evidence="6 10" id="KW-0328">Glycosyltransferase</keyword>
<dbReference type="PANTHER" id="PTHR43463:SF1">
    <property type="entry name" value="NICOTINATE-NUCLEOTIDE--DIMETHYLBENZIMIDAZOLE PHOSPHORIBOSYLTRANSFERASE"/>
    <property type="match status" value="1"/>
</dbReference>
<dbReference type="InterPro" id="IPR023195">
    <property type="entry name" value="Nict_dMeBzImd_PRibTrfase_N"/>
</dbReference>
<dbReference type="InterPro" id="IPR003200">
    <property type="entry name" value="Nict_dMeBzImd_PRibTrfase"/>
</dbReference>
<evidence type="ECO:0000256" key="8">
    <source>
        <dbReference type="ARBA" id="ARBA00030686"/>
    </source>
</evidence>
<evidence type="ECO:0000256" key="5">
    <source>
        <dbReference type="ARBA" id="ARBA00022573"/>
    </source>
</evidence>